<accession>A0A0A9H1V5</accession>
<evidence type="ECO:0000313" key="1">
    <source>
        <dbReference type="EMBL" id="JAE31190.1"/>
    </source>
</evidence>
<reference evidence="1" key="1">
    <citation type="submission" date="2014-09" db="EMBL/GenBank/DDBJ databases">
        <authorList>
            <person name="Magalhaes I.L.F."/>
            <person name="Oliveira U."/>
            <person name="Santos F.R."/>
            <person name="Vidigal T.H.D.A."/>
            <person name="Brescovit A.D."/>
            <person name="Santos A.J."/>
        </authorList>
    </citation>
    <scope>NUCLEOTIDE SEQUENCE</scope>
    <source>
        <tissue evidence="1">Shoot tissue taken approximately 20 cm above the soil surface</tissue>
    </source>
</reference>
<proteinExistence type="predicted"/>
<reference evidence="1" key="2">
    <citation type="journal article" date="2015" name="Data Brief">
        <title>Shoot transcriptome of the giant reed, Arundo donax.</title>
        <authorList>
            <person name="Barrero R.A."/>
            <person name="Guerrero F.D."/>
            <person name="Moolhuijzen P."/>
            <person name="Goolsby J.A."/>
            <person name="Tidwell J."/>
            <person name="Bellgard S.E."/>
            <person name="Bellgard M.I."/>
        </authorList>
    </citation>
    <scope>NUCLEOTIDE SEQUENCE</scope>
    <source>
        <tissue evidence="1">Shoot tissue taken approximately 20 cm above the soil surface</tissue>
    </source>
</reference>
<name>A0A0A9H1V5_ARUDO</name>
<organism evidence="1">
    <name type="scientific">Arundo donax</name>
    <name type="common">Giant reed</name>
    <name type="synonym">Donax arundinaceus</name>
    <dbReference type="NCBI Taxonomy" id="35708"/>
    <lineage>
        <taxon>Eukaryota</taxon>
        <taxon>Viridiplantae</taxon>
        <taxon>Streptophyta</taxon>
        <taxon>Embryophyta</taxon>
        <taxon>Tracheophyta</taxon>
        <taxon>Spermatophyta</taxon>
        <taxon>Magnoliopsida</taxon>
        <taxon>Liliopsida</taxon>
        <taxon>Poales</taxon>
        <taxon>Poaceae</taxon>
        <taxon>PACMAD clade</taxon>
        <taxon>Arundinoideae</taxon>
        <taxon>Arundineae</taxon>
        <taxon>Arundo</taxon>
    </lineage>
</organism>
<dbReference type="AlphaFoldDB" id="A0A0A9H1V5"/>
<protein>
    <submittedName>
        <fullName evidence="1">Uncharacterized protein</fullName>
    </submittedName>
</protein>
<dbReference type="EMBL" id="GBRH01166706">
    <property type="protein sequence ID" value="JAE31190.1"/>
    <property type="molecule type" value="Transcribed_RNA"/>
</dbReference>
<sequence>MFLLGWHWLKQNRPAISCSMHKGQNVSAWFIPVLRLLDLPLKGCSRDFNVLFILVMISEITWHVQPR</sequence>